<dbReference type="CDD" id="cd03020">
    <property type="entry name" value="DsbA_DsbC_DsbG"/>
    <property type="match status" value="1"/>
</dbReference>
<evidence type="ECO:0000259" key="1">
    <source>
        <dbReference type="Pfam" id="PF13098"/>
    </source>
</evidence>
<proteinExistence type="predicted"/>
<dbReference type="STRING" id="75906.THERU_01050"/>
<evidence type="ECO:0000313" key="3">
    <source>
        <dbReference type="Proteomes" id="UP000018914"/>
    </source>
</evidence>
<dbReference type="InterPro" id="IPR033954">
    <property type="entry name" value="DiS-bond_Isoase_DsbC/G"/>
</dbReference>
<dbReference type="EMBL" id="CP007028">
    <property type="protein sequence ID" value="AHE95481.1"/>
    <property type="molecule type" value="Genomic_DNA"/>
</dbReference>
<dbReference type="Proteomes" id="UP000018914">
    <property type="component" value="Chromosome"/>
</dbReference>
<dbReference type="Pfam" id="PF13098">
    <property type="entry name" value="Thioredoxin_2"/>
    <property type="match status" value="1"/>
</dbReference>
<keyword evidence="3" id="KW-1185">Reference proteome</keyword>
<keyword evidence="2" id="KW-0413">Isomerase</keyword>
<organism evidence="3">
    <name type="scientific">Thermocrinis ruber</name>
    <dbReference type="NCBI Taxonomy" id="75906"/>
    <lineage>
        <taxon>Bacteria</taxon>
        <taxon>Pseudomonadati</taxon>
        <taxon>Aquificota</taxon>
        <taxon>Aquificia</taxon>
        <taxon>Aquificales</taxon>
        <taxon>Aquificaceae</taxon>
        <taxon>Thermocrinis</taxon>
    </lineage>
</organism>
<dbReference type="HOGENOM" id="CLU_1608608_0_0_0"/>
<protein>
    <submittedName>
        <fullName evidence="2">Protein-disulfide isomerase</fullName>
    </submittedName>
</protein>
<name>W0DB55_9AQUI</name>
<sequence length="166" mass="19010">MKALLSLLVLFGFLFAQDLYQEFVKEQVRQIPLKKAIVFGRGKAKLITFMNPDCGHCRKEWQELKKVPDKVKVYIFLIPFRGHEESRAKADYIACSKEPIKALDEVFSGKFDGKPPKVPRCPLVDEHIRLAESLNVGGTPYNIILKDYKVIEGYNPELLKIMGVKK</sequence>
<dbReference type="SUPFAM" id="SSF52833">
    <property type="entry name" value="Thioredoxin-like"/>
    <property type="match status" value="1"/>
</dbReference>
<dbReference type="AlphaFoldDB" id="W0DB55"/>
<dbReference type="InterPro" id="IPR051470">
    <property type="entry name" value="Thiol:disulfide_interchange"/>
</dbReference>
<dbReference type="GO" id="GO:0016853">
    <property type="term" value="F:isomerase activity"/>
    <property type="evidence" value="ECO:0007669"/>
    <property type="project" value="UniProtKB-KW"/>
</dbReference>
<reference evidence="2 3" key="1">
    <citation type="submission" date="2013-12" db="EMBL/GenBank/DDBJ databases">
        <authorList>
            <consortium name="DOE Joint Genome Institute"/>
            <person name="Eisen J."/>
            <person name="Huntemann M."/>
            <person name="Han J."/>
            <person name="Chen A."/>
            <person name="Kyrpides N."/>
            <person name="Mavromatis K."/>
            <person name="Markowitz V."/>
            <person name="Palaniappan K."/>
            <person name="Ivanova N."/>
            <person name="Schaumberg A."/>
            <person name="Pati A."/>
            <person name="Liolios K."/>
            <person name="Nordberg H.P."/>
            <person name="Cantor M.N."/>
            <person name="Hua S.X."/>
            <person name="Woyke T."/>
        </authorList>
    </citation>
    <scope>NUCLEOTIDE SEQUENCE [LARGE SCALE GENOMIC DNA]</scope>
    <source>
        <strain evidence="2 3">DSM 23557</strain>
    </source>
</reference>
<dbReference type="Gene3D" id="3.40.30.10">
    <property type="entry name" value="Glutaredoxin"/>
    <property type="match status" value="1"/>
</dbReference>
<dbReference type="InterPro" id="IPR012336">
    <property type="entry name" value="Thioredoxin-like_fold"/>
</dbReference>
<accession>W0DB55</accession>
<dbReference type="PANTHER" id="PTHR35272">
    <property type="entry name" value="THIOL:DISULFIDE INTERCHANGE PROTEIN DSBC-RELATED"/>
    <property type="match status" value="1"/>
</dbReference>
<evidence type="ECO:0000313" key="2">
    <source>
        <dbReference type="EMBL" id="AHE95481.1"/>
    </source>
</evidence>
<feature type="domain" description="Thioredoxin-like fold" evidence="1">
    <location>
        <begin position="40"/>
        <end position="156"/>
    </location>
</feature>
<dbReference type="RefSeq" id="WP_245565829.1">
    <property type="nucleotide sequence ID" value="NZ_CP007028.1"/>
</dbReference>
<gene>
    <name evidence="2" type="ORF">THERU_01050</name>
</gene>
<dbReference type="eggNOG" id="COG1651">
    <property type="taxonomic scope" value="Bacteria"/>
</dbReference>
<dbReference type="KEGG" id="trd:THERU_01050"/>
<dbReference type="InterPro" id="IPR036249">
    <property type="entry name" value="Thioredoxin-like_sf"/>
</dbReference>
<dbReference type="PANTHER" id="PTHR35272:SF3">
    <property type="entry name" value="THIOL:DISULFIDE INTERCHANGE PROTEIN DSBC"/>
    <property type="match status" value="1"/>
</dbReference>